<comment type="caution">
    <text evidence="2">The sequence shown here is derived from an EMBL/GenBank/DDBJ whole genome shotgun (WGS) entry which is preliminary data.</text>
</comment>
<dbReference type="AlphaFoldDB" id="A0A5C6N287"/>
<accession>A0A5C6N287</accession>
<protein>
    <submittedName>
        <fullName evidence="2">Uncharacterized protein</fullName>
    </submittedName>
</protein>
<sequence length="425" mass="51068">MPYMEDIVQQRNHIMNEELQLINIDHEMERVAKKRNQTQKLDDFQKVLEIESECNELRSQLKTAESERLKLKYYISEENVARINEYIEVSEILINKNRRVLLERESQLRQTEEGLVIAWGQLRNLPHSDQEFSKHLHSLAEFMRDSDTRVPCRCELDRQRDTFKEALKIKDEEIAHLQHIFHGQKEEMEMKCTALGEKLLMHMKDRESNMRVLYEKDDSIRRKFSDIKIQFKKELLEKEHHLKKELSTIDEDFSGELSEKHEHFREELSQKEDGFKRKVLQTIKKEISERNKNIRKESQEALSQRLDMKEKEIFKSLQKELSESNDGFREMLFERKEHFSKELSDRNHSFMKELSERERTFKKEFSEKYNIVIELLSELEMKHQKLMKSIKARDRSSKVGNQQKISYLLDLDPDVTGPPAKPEDR</sequence>
<name>A0A5C6N287_9TELE</name>
<keyword evidence="3" id="KW-1185">Reference proteome</keyword>
<evidence type="ECO:0000313" key="3">
    <source>
        <dbReference type="Proteomes" id="UP000324091"/>
    </source>
</evidence>
<evidence type="ECO:0000256" key="1">
    <source>
        <dbReference type="SAM" id="MobiDB-lite"/>
    </source>
</evidence>
<reference evidence="2 3" key="1">
    <citation type="submission" date="2019-04" db="EMBL/GenBank/DDBJ databases">
        <title>Chromosome genome assembly for Takifugu flavidus.</title>
        <authorList>
            <person name="Xiao S."/>
        </authorList>
    </citation>
    <scope>NUCLEOTIDE SEQUENCE [LARGE SCALE GENOMIC DNA]</scope>
    <source>
        <strain evidence="2">HTHZ2018</strain>
        <tissue evidence="2">Muscle</tissue>
    </source>
</reference>
<evidence type="ECO:0000313" key="2">
    <source>
        <dbReference type="EMBL" id="TWW60868.1"/>
    </source>
</evidence>
<organism evidence="2 3">
    <name type="scientific">Takifugu flavidus</name>
    <name type="common">sansaifugu</name>
    <dbReference type="NCBI Taxonomy" id="433684"/>
    <lineage>
        <taxon>Eukaryota</taxon>
        <taxon>Metazoa</taxon>
        <taxon>Chordata</taxon>
        <taxon>Craniata</taxon>
        <taxon>Vertebrata</taxon>
        <taxon>Euteleostomi</taxon>
        <taxon>Actinopterygii</taxon>
        <taxon>Neopterygii</taxon>
        <taxon>Teleostei</taxon>
        <taxon>Neoteleostei</taxon>
        <taxon>Acanthomorphata</taxon>
        <taxon>Eupercaria</taxon>
        <taxon>Tetraodontiformes</taxon>
        <taxon>Tetradontoidea</taxon>
        <taxon>Tetraodontidae</taxon>
        <taxon>Takifugu</taxon>
    </lineage>
</organism>
<proteinExistence type="predicted"/>
<dbReference type="EMBL" id="RHFK02000018">
    <property type="protein sequence ID" value="TWW60868.1"/>
    <property type="molecule type" value="Genomic_DNA"/>
</dbReference>
<dbReference type="Proteomes" id="UP000324091">
    <property type="component" value="Chromosome 5"/>
</dbReference>
<gene>
    <name evidence="2" type="ORF">D4764_05G0009580</name>
</gene>
<feature type="region of interest" description="Disordered" evidence="1">
    <location>
        <begin position="389"/>
        <end position="425"/>
    </location>
</feature>